<dbReference type="GO" id="GO:0046556">
    <property type="term" value="F:alpha-L-arabinofuranosidase activity"/>
    <property type="evidence" value="ECO:0007669"/>
    <property type="project" value="TreeGrafter"/>
</dbReference>
<keyword evidence="2" id="KW-0732">Signal</keyword>
<comment type="caution">
    <text evidence="7">The sequence shown here is derived from an EMBL/GenBank/DDBJ whole genome shotgun (WGS) entry which is preliminary data.</text>
</comment>
<sequence>MDPSRAVPAAARPDGPAALAARSVSAPAPGSVMQQARMQQQTGAETWRDATLPPAERAADLVGRLTLQEKLTQLHNYQKPLPRLGVPGFEFLNECLHGYWEQSPGSTAPPTIFPQPLAMASTFDRDLVGAAFDAIGTEMRAKSNAELRDTGRYKALTCWTPHMNILRDPRWGRGSETWGEDPHLTSVMAAHVVRGLQGKDRQYVKIAATCKHFFGYSFEMADGVSRFSFDSKLPPQDVTDTYLPAFDACVRAARTQGIMCAYNAVDGTPMCSNKKELRGRLRSKWGFDGYVVSDCNAVSAFVWGHRSAGDDAAAIAQAIKGGTDILCDNMNTEKAATEAVRAGLLSEEDIDAALTATMAVRFRTGQFDQTPWSNLGLSVIGSEEHRVLARAVAQKGIVMLKNEPPKTSGKGSRKASGPKLLPLNKFKLQSICVVGPHAHSNEHMMGNYYGQYDTTSPSPLRAIKAELDGSGVEVRTPAMPLRTLATMYYDWPLESAIEACRTADAAVVFVGASMVATPSPPNSTWRATAWKPVSEGEGIDREDLTVPGRQLDLAKAIAARNPSVPVVLVLMNGGPLDVAWAKDSPNVAAILAAGQPGQEGGRAIADVLFGNVSPSGRLPNTWYHSNYTQAVSMSDMGMRPDAARGYPGRTYRFVDDPSYVQFPFGHGLSYTQFSYSNMTIEPVKASGGRCGGYSDAAFCVGVSVANAGEVEAEEVVMLYLTHVARAGKSGFPLKSLRGFVRTPPLPPGASAFVQLPLGTLDFSVPDEAGANSVRLGAWGVEVGGLTKEVKAARELLDLEVAPVRWPARRPAVTVTMPK</sequence>
<dbReference type="InterPro" id="IPR044993">
    <property type="entry name" value="BXL"/>
</dbReference>
<accession>A0A2V0NPE9</accession>
<dbReference type="SUPFAM" id="SSF52279">
    <property type="entry name" value="Beta-D-glucan exohydrolase, C-terminal domain"/>
    <property type="match status" value="1"/>
</dbReference>
<dbReference type="SMART" id="SM01217">
    <property type="entry name" value="Fn3_like"/>
    <property type="match status" value="1"/>
</dbReference>
<evidence type="ECO:0000313" key="8">
    <source>
        <dbReference type="Proteomes" id="UP000247498"/>
    </source>
</evidence>
<feature type="domain" description="Fibronectin type III-like" evidence="6">
    <location>
        <begin position="714"/>
        <end position="786"/>
    </location>
</feature>
<proteinExistence type="inferred from homology"/>
<dbReference type="FunCoup" id="A0A2V0NPE9">
    <property type="interactions" value="1080"/>
</dbReference>
<dbReference type="Pfam" id="PF14310">
    <property type="entry name" value="Fn3-like"/>
    <property type="match status" value="1"/>
</dbReference>
<reference evidence="7 8" key="1">
    <citation type="journal article" date="2018" name="Sci. Rep.">
        <title>Raphidocelis subcapitata (=Pseudokirchneriella subcapitata) provides an insight into genome evolution and environmental adaptations in the Sphaeropleales.</title>
        <authorList>
            <person name="Suzuki S."/>
            <person name="Yamaguchi H."/>
            <person name="Nakajima N."/>
            <person name="Kawachi M."/>
        </authorList>
    </citation>
    <scope>NUCLEOTIDE SEQUENCE [LARGE SCALE GENOMIC DNA]</scope>
    <source>
        <strain evidence="7 8">NIES-35</strain>
    </source>
</reference>
<evidence type="ECO:0000256" key="1">
    <source>
        <dbReference type="ARBA" id="ARBA00005336"/>
    </source>
</evidence>
<dbReference type="SUPFAM" id="SSF51445">
    <property type="entry name" value="(Trans)glycosidases"/>
    <property type="match status" value="1"/>
</dbReference>
<dbReference type="InterPro" id="IPR002772">
    <property type="entry name" value="Glyco_hydro_3_C"/>
</dbReference>
<dbReference type="Pfam" id="PF00933">
    <property type="entry name" value="Glyco_hydro_3"/>
    <property type="match status" value="1"/>
</dbReference>
<gene>
    <name evidence="7" type="ORF">Rsub_00091</name>
</gene>
<dbReference type="Gene3D" id="3.40.50.1700">
    <property type="entry name" value="Glycoside hydrolase family 3 C-terminal domain"/>
    <property type="match status" value="1"/>
</dbReference>
<dbReference type="AlphaFoldDB" id="A0A2V0NPE9"/>
<dbReference type="InParanoid" id="A0A2V0NPE9"/>
<dbReference type="Proteomes" id="UP000247498">
    <property type="component" value="Unassembled WGS sequence"/>
</dbReference>
<dbReference type="InterPro" id="IPR036881">
    <property type="entry name" value="Glyco_hydro_3_C_sf"/>
</dbReference>
<dbReference type="InterPro" id="IPR026891">
    <property type="entry name" value="Fn3-like"/>
</dbReference>
<dbReference type="InterPro" id="IPR013783">
    <property type="entry name" value="Ig-like_fold"/>
</dbReference>
<evidence type="ECO:0000313" key="7">
    <source>
        <dbReference type="EMBL" id="GBF87380.1"/>
    </source>
</evidence>
<evidence type="ECO:0000256" key="3">
    <source>
        <dbReference type="ARBA" id="ARBA00022801"/>
    </source>
</evidence>
<organism evidence="7 8">
    <name type="scientific">Raphidocelis subcapitata</name>
    <dbReference type="NCBI Taxonomy" id="307507"/>
    <lineage>
        <taxon>Eukaryota</taxon>
        <taxon>Viridiplantae</taxon>
        <taxon>Chlorophyta</taxon>
        <taxon>core chlorophytes</taxon>
        <taxon>Chlorophyceae</taxon>
        <taxon>CS clade</taxon>
        <taxon>Sphaeropleales</taxon>
        <taxon>Selenastraceae</taxon>
        <taxon>Raphidocelis</taxon>
    </lineage>
</organism>
<dbReference type="EMBL" id="BDRX01000001">
    <property type="protein sequence ID" value="GBF87380.1"/>
    <property type="molecule type" value="Genomic_DNA"/>
</dbReference>
<protein>
    <submittedName>
        <fullName evidence="7">Beta-D-xylosidase 2-like</fullName>
    </submittedName>
</protein>
<dbReference type="Pfam" id="PF01915">
    <property type="entry name" value="Glyco_hydro_3_C"/>
    <property type="match status" value="1"/>
</dbReference>
<dbReference type="Gene3D" id="2.60.40.10">
    <property type="entry name" value="Immunoglobulins"/>
    <property type="match status" value="1"/>
</dbReference>
<dbReference type="PANTHER" id="PTHR42721:SF3">
    <property type="entry name" value="BETA-D-XYLOSIDASE 5-RELATED"/>
    <property type="match status" value="1"/>
</dbReference>
<evidence type="ECO:0000256" key="5">
    <source>
        <dbReference type="SAM" id="MobiDB-lite"/>
    </source>
</evidence>
<name>A0A2V0NPE9_9CHLO</name>
<evidence type="ECO:0000256" key="4">
    <source>
        <dbReference type="ARBA" id="ARBA00023295"/>
    </source>
</evidence>
<dbReference type="GO" id="GO:0045493">
    <property type="term" value="P:xylan catabolic process"/>
    <property type="evidence" value="ECO:0007669"/>
    <property type="project" value="InterPro"/>
</dbReference>
<feature type="compositionally biased region" description="Low complexity" evidence="5">
    <location>
        <begin position="1"/>
        <end position="29"/>
    </location>
</feature>
<keyword evidence="4" id="KW-0326">Glycosidase</keyword>
<dbReference type="GO" id="GO:0009044">
    <property type="term" value="F:xylan 1,4-beta-xylosidase activity"/>
    <property type="evidence" value="ECO:0007669"/>
    <property type="project" value="InterPro"/>
</dbReference>
<dbReference type="InterPro" id="IPR001764">
    <property type="entry name" value="Glyco_hydro_3_N"/>
</dbReference>
<dbReference type="InterPro" id="IPR017853">
    <property type="entry name" value="GH"/>
</dbReference>
<evidence type="ECO:0000256" key="2">
    <source>
        <dbReference type="ARBA" id="ARBA00022729"/>
    </source>
</evidence>
<dbReference type="OrthoDB" id="47059at2759"/>
<evidence type="ECO:0000259" key="6">
    <source>
        <dbReference type="SMART" id="SM01217"/>
    </source>
</evidence>
<dbReference type="InterPro" id="IPR036962">
    <property type="entry name" value="Glyco_hydro_3_N_sf"/>
</dbReference>
<keyword evidence="3" id="KW-0378">Hydrolase</keyword>
<dbReference type="STRING" id="307507.A0A2V0NPE9"/>
<comment type="similarity">
    <text evidence="1">Belongs to the glycosyl hydrolase 3 family.</text>
</comment>
<dbReference type="PANTHER" id="PTHR42721">
    <property type="entry name" value="SUGAR HYDROLASE-RELATED"/>
    <property type="match status" value="1"/>
</dbReference>
<keyword evidence="8" id="KW-1185">Reference proteome</keyword>
<dbReference type="Gene3D" id="3.20.20.300">
    <property type="entry name" value="Glycoside hydrolase, family 3, N-terminal domain"/>
    <property type="match status" value="1"/>
</dbReference>
<dbReference type="GO" id="GO:0031222">
    <property type="term" value="P:arabinan catabolic process"/>
    <property type="evidence" value="ECO:0007669"/>
    <property type="project" value="TreeGrafter"/>
</dbReference>
<feature type="region of interest" description="Disordered" evidence="5">
    <location>
        <begin position="1"/>
        <end position="30"/>
    </location>
</feature>